<reference evidence="1 2" key="1">
    <citation type="submission" date="2016-11" db="EMBL/GenBank/DDBJ databases">
        <authorList>
            <person name="Jaros S."/>
            <person name="Januszkiewicz K."/>
            <person name="Wedrychowicz H."/>
        </authorList>
    </citation>
    <scope>NUCLEOTIDE SEQUENCE [LARGE SCALE GENOMIC DNA]</scope>
    <source>
        <strain evidence="1 2">DSM 44523</strain>
    </source>
</reference>
<proteinExistence type="predicted"/>
<name>A0A1M5M7V7_STRHI</name>
<gene>
    <name evidence="1" type="ORF">SAMN05444320_11322</name>
</gene>
<accession>A0A1M5M7V7</accession>
<protein>
    <submittedName>
        <fullName evidence="1">Uncharacterized protein</fullName>
    </submittedName>
</protein>
<organism evidence="1 2">
    <name type="scientific">Streptoalloteichus hindustanus</name>
    <dbReference type="NCBI Taxonomy" id="2017"/>
    <lineage>
        <taxon>Bacteria</taxon>
        <taxon>Bacillati</taxon>
        <taxon>Actinomycetota</taxon>
        <taxon>Actinomycetes</taxon>
        <taxon>Pseudonocardiales</taxon>
        <taxon>Pseudonocardiaceae</taxon>
        <taxon>Streptoalloteichus</taxon>
    </lineage>
</organism>
<dbReference type="Proteomes" id="UP000184501">
    <property type="component" value="Unassembled WGS sequence"/>
</dbReference>
<dbReference type="AlphaFoldDB" id="A0A1M5M7V7"/>
<dbReference type="RefSeq" id="WP_073489046.1">
    <property type="nucleotide sequence ID" value="NZ_FQVN01000013.1"/>
</dbReference>
<sequence length="68" mass="6991">MAGSGDADDNGTPDNRGAWPLWLAPACAGLAVALDAVTAVTSSYPVVQMTTRLAAAGLRLLAHVTRKR</sequence>
<evidence type="ECO:0000313" key="2">
    <source>
        <dbReference type="Proteomes" id="UP000184501"/>
    </source>
</evidence>
<keyword evidence="2" id="KW-1185">Reference proteome</keyword>
<dbReference type="EMBL" id="FQVN01000013">
    <property type="protein sequence ID" value="SHG73321.1"/>
    <property type="molecule type" value="Genomic_DNA"/>
</dbReference>
<evidence type="ECO:0000313" key="1">
    <source>
        <dbReference type="EMBL" id="SHG73321.1"/>
    </source>
</evidence>